<evidence type="ECO:0000256" key="8">
    <source>
        <dbReference type="ARBA" id="ARBA00041053"/>
    </source>
</evidence>
<dbReference type="PANTHER" id="PTHR33572:SF14">
    <property type="entry name" value="DEVELOPMENTAL AND SECONDARY METABOLISM REGULATOR VEA"/>
    <property type="match status" value="1"/>
</dbReference>
<feature type="domain" description="Velvet" evidence="11">
    <location>
        <begin position="25"/>
        <end position="230"/>
    </location>
</feature>
<evidence type="ECO:0000259" key="11">
    <source>
        <dbReference type="PROSITE" id="PS51821"/>
    </source>
</evidence>
<comment type="similarity">
    <text evidence="7">Belongs to the velvet family. VeA subfamily.</text>
</comment>
<dbReference type="PROSITE" id="PS51821">
    <property type="entry name" value="VELVET"/>
    <property type="match status" value="1"/>
</dbReference>
<feature type="region of interest" description="Disordered" evidence="10">
    <location>
        <begin position="264"/>
        <end position="364"/>
    </location>
</feature>
<dbReference type="GeneID" id="34607334"/>
<feature type="compositionally biased region" description="Polar residues" evidence="10">
    <location>
        <begin position="353"/>
        <end position="364"/>
    </location>
</feature>
<name>A0A1L9SRM0_9EURO</name>
<dbReference type="InterPro" id="IPR037525">
    <property type="entry name" value="Velvet_dom"/>
</dbReference>
<dbReference type="OrthoDB" id="5384689at2759"/>
<feature type="region of interest" description="Disordered" evidence="10">
    <location>
        <begin position="1"/>
        <end position="23"/>
    </location>
</feature>
<dbReference type="Pfam" id="PF11754">
    <property type="entry name" value="Velvet"/>
    <property type="match status" value="2"/>
</dbReference>
<evidence type="ECO:0000256" key="2">
    <source>
        <dbReference type="ARBA" id="ARBA00004496"/>
    </source>
</evidence>
<keyword evidence="4" id="KW-0805">Transcription regulation</keyword>
<dbReference type="AlphaFoldDB" id="A0A1L9SRM0"/>
<evidence type="ECO:0000313" key="12">
    <source>
        <dbReference type="EMBL" id="OJJ49862.1"/>
    </source>
</evidence>
<dbReference type="RefSeq" id="XP_022584372.1">
    <property type="nucleotide sequence ID" value="XM_022720869.1"/>
</dbReference>
<feature type="compositionally biased region" description="Pro residues" evidence="10">
    <location>
        <begin position="327"/>
        <end position="348"/>
    </location>
</feature>
<dbReference type="PANTHER" id="PTHR33572">
    <property type="entry name" value="SPORE DEVELOPMENT REGULATOR VOSA"/>
    <property type="match status" value="1"/>
</dbReference>
<dbReference type="Gene3D" id="2.60.40.3960">
    <property type="entry name" value="Velvet domain"/>
    <property type="match status" value="1"/>
</dbReference>
<dbReference type="FunFam" id="2.60.40.3960:FF:000001">
    <property type="entry name" value="Sexual development activator VeA"/>
    <property type="match status" value="1"/>
</dbReference>
<dbReference type="GO" id="GO:0034250">
    <property type="term" value="P:positive regulation of amide metabolic process"/>
    <property type="evidence" value="ECO:0007669"/>
    <property type="project" value="UniProtKB-ARBA"/>
</dbReference>
<evidence type="ECO:0000256" key="6">
    <source>
        <dbReference type="ARBA" id="ARBA00023242"/>
    </source>
</evidence>
<feature type="region of interest" description="Disordered" evidence="10">
    <location>
        <begin position="39"/>
        <end position="60"/>
    </location>
</feature>
<evidence type="ECO:0000256" key="3">
    <source>
        <dbReference type="ARBA" id="ARBA00022490"/>
    </source>
</evidence>
<evidence type="ECO:0000256" key="10">
    <source>
        <dbReference type="SAM" id="MobiDB-lite"/>
    </source>
</evidence>
<accession>A0A1L9SRM0</accession>
<evidence type="ECO:0000256" key="1">
    <source>
        <dbReference type="ARBA" id="ARBA00004123"/>
    </source>
</evidence>
<dbReference type="InterPro" id="IPR021740">
    <property type="entry name" value="Velvet"/>
</dbReference>
<keyword evidence="13" id="KW-1185">Reference proteome</keyword>
<evidence type="ECO:0000256" key="5">
    <source>
        <dbReference type="ARBA" id="ARBA00023163"/>
    </source>
</evidence>
<organism evidence="12 13">
    <name type="scientific">Penicilliopsis zonata CBS 506.65</name>
    <dbReference type="NCBI Taxonomy" id="1073090"/>
    <lineage>
        <taxon>Eukaryota</taxon>
        <taxon>Fungi</taxon>
        <taxon>Dikarya</taxon>
        <taxon>Ascomycota</taxon>
        <taxon>Pezizomycotina</taxon>
        <taxon>Eurotiomycetes</taxon>
        <taxon>Eurotiomycetidae</taxon>
        <taxon>Eurotiales</taxon>
        <taxon>Aspergillaceae</taxon>
        <taxon>Penicilliopsis</taxon>
    </lineage>
</organism>
<keyword evidence="6" id="KW-0539">Nucleus</keyword>
<keyword evidence="3" id="KW-0963">Cytoplasm</keyword>
<protein>
    <recommendedName>
        <fullName evidence="8">Developmental and secondary metabolism regulator veA</fullName>
    </recommendedName>
    <alternativeName>
        <fullName evidence="9">Velvet complex subunit A</fullName>
    </alternativeName>
</protein>
<dbReference type="Proteomes" id="UP000184188">
    <property type="component" value="Unassembled WGS sequence"/>
</dbReference>
<reference evidence="13" key="1">
    <citation type="journal article" date="2017" name="Genome Biol.">
        <title>Comparative genomics reveals high biological diversity and specific adaptations in the industrially and medically important fungal genus Aspergillus.</title>
        <authorList>
            <person name="de Vries R.P."/>
            <person name="Riley R."/>
            <person name="Wiebenga A."/>
            <person name="Aguilar-Osorio G."/>
            <person name="Amillis S."/>
            <person name="Uchima C.A."/>
            <person name="Anderluh G."/>
            <person name="Asadollahi M."/>
            <person name="Askin M."/>
            <person name="Barry K."/>
            <person name="Battaglia E."/>
            <person name="Bayram O."/>
            <person name="Benocci T."/>
            <person name="Braus-Stromeyer S.A."/>
            <person name="Caldana C."/>
            <person name="Canovas D."/>
            <person name="Cerqueira G.C."/>
            <person name="Chen F."/>
            <person name="Chen W."/>
            <person name="Choi C."/>
            <person name="Clum A."/>
            <person name="Dos Santos R.A."/>
            <person name="Damasio A.R."/>
            <person name="Diallinas G."/>
            <person name="Emri T."/>
            <person name="Fekete E."/>
            <person name="Flipphi M."/>
            <person name="Freyberg S."/>
            <person name="Gallo A."/>
            <person name="Gournas C."/>
            <person name="Habgood R."/>
            <person name="Hainaut M."/>
            <person name="Harispe M.L."/>
            <person name="Henrissat B."/>
            <person name="Hilden K.S."/>
            <person name="Hope R."/>
            <person name="Hossain A."/>
            <person name="Karabika E."/>
            <person name="Karaffa L."/>
            <person name="Karanyi Z."/>
            <person name="Krasevec N."/>
            <person name="Kuo A."/>
            <person name="Kusch H."/>
            <person name="LaButti K."/>
            <person name="Lagendijk E.L."/>
            <person name="Lapidus A."/>
            <person name="Levasseur A."/>
            <person name="Lindquist E."/>
            <person name="Lipzen A."/>
            <person name="Logrieco A.F."/>
            <person name="MacCabe A."/>
            <person name="Maekelae M.R."/>
            <person name="Malavazi I."/>
            <person name="Melin P."/>
            <person name="Meyer V."/>
            <person name="Mielnichuk N."/>
            <person name="Miskei M."/>
            <person name="Molnar A.P."/>
            <person name="Mule G."/>
            <person name="Ngan C.Y."/>
            <person name="Orejas M."/>
            <person name="Orosz E."/>
            <person name="Ouedraogo J.P."/>
            <person name="Overkamp K.M."/>
            <person name="Park H.-S."/>
            <person name="Perrone G."/>
            <person name="Piumi F."/>
            <person name="Punt P.J."/>
            <person name="Ram A.F."/>
            <person name="Ramon A."/>
            <person name="Rauscher S."/>
            <person name="Record E."/>
            <person name="Riano-Pachon D.M."/>
            <person name="Robert V."/>
            <person name="Roehrig J."/>
            <person name="Ruller R."/>
            <person name="Salamov A."/>
            <person name="Salih N.S."/>
            <person name="Samson R.A."/>
            <person name="Sandor E."/>
            <person name="Sanguinetti M."/>
            <person name="Schuetze T."/>
            <person name="Sepcic K."/>
            <person name="Shelest E."/>
            <person name="Sherlock G."/>
            <person name="Sophianopoulou V."/>
            <person name="Squina F.M."/>
            <person name="Sun H."/>
            <person name="Susca A."/>
            <person name="Todd R.B."/>
            <person name="Tsang A."/>
            <person name="Unkles S.E."/>
            <person name="van de Wiele N."/>
            <person name="van Rossen-Uffink D."/>
            <person name="Oliveira J.V."/>
            <person name="Vesth T.C."/>
            <person name="Visser J."/>
            <person name="Yu J.-H."/>
            <person name="Zhou M."/>
            <person name="Andersen M.R."/>
            <person name="Archer D.B."/>
            <person name="Baker S.E."/>
            <person name="Benoit I."/>
            <person name="Brakhage A.A."/>
            <person name="Braus G.H."/>
            <person name="Fischer R."/>
            <person name="Frisvad J.C."/>
            <person name="Goldman G.H."/>
            <person name="Houbraken J."/>
            <person name="Oakley B."/>
            <person name="Pocsi I."/>
            <person name="Scazzocchio C."/>
            <person name="Seiboth B."/>
            <person name="vanKuyk P.A."/>
            <person name="Wortman J."/>
            <person name="Dyer P.S."/>
            <person name="Grigoriev I.V."/>
        </authorList>
    </citation>
    <scope>NUCLEOTIDE SEQUENCE [LARGE SCALE GENOMIC DNA]</scope>
    <source>
        <strain evidence="13">CBS 506.65</strain>
    </source>
</reference>
<dbReference type="EMBL" id="KV878337">
    <property type="protein sequence ID" value="OJJ49862.1"/>
    <property type="molecule type" value="Genomic_DNA"/>
</dbReference>
<sequence>MTTRMPLMDPANQTRNSASRVTREGKKLTYTLTVMQQPERARACGSGAKSSADRRPVDPPPVVELRIHQSEVNDTDQGTDITFQYNANFFLYATLELARPIAHGRVAGSPQTPVLTGVPVAGVAYLDRPSPAGYFIFPDLSVRNEGRYRLNFHLYEEVKDPKDADPNYPLSTAANANPGKPAAPQNHMHFRVDVKSLAFNVYSAKKFPGLATSTSLSRIIAEQGCRVRIRRDVRMRRRSDKQAGAAGGDDYDYEDDQHALAARSLATDRYPTPEGFPVKSVIDRPRSTSNSSVVEPPPFAAQRRPSAAPGEYGGYPQQPPVAYQRAPPAPPTPTPPPTHHAAPPPSAPPAYQSHLSFGASQSQY</sequence>
<dbReference type="GO" id="GO:0043455">
    <property type="term" value="P:regulation of secondary metabolic process"/>
    <property type="evidence" value="ECO:0007669"/>
    <property type="project" value="UniProtKB-ARBA"/>
</dbReference>
<dbReference type="STRING" id="1073090.A0A1L9SRM0"/>
<evidence type="ECO:0000256" key="4">
    <source>
        <dbReference type="ARBA" id="ARBA00023015"/>
    </source>
</evidence>
<comment type="subcellular location">
    <subcellularLocation>
        <location evidence="2">Cytoplasm</location>
    </subcellularLocation>
    <subcellularLocation>
        <location evidence="1">Nucleus</location>
    </subcellularLocation>
</comment>
<keyword evidence="5" id="KW-0804">Transcription</keyword>
<dbReference type="InterPro" id="IPR038491">
    <property type="entry name" value="Velvet_dom_sf"/>
</dbReference>
<evidence type="ECO:0000256" key="9">
    <source>
        <dbReference type="ARBA" id="ARBA00043152"/>
    </source>
</evidence>
<dbReference type="GO" id="GO:0005737">
    <property type="term" value="C:cytoplasm"/>
    <property type="evidence" value="ECO:0007669"/>
    <property type="project" value="UniProtKB-SubCell"/>
</dbReference>
<gene>
    <name evidence="12" type="ORF">ASPZODRAFT_1047396</name>
</gene>
<proteinExistence type="inferred from homology"/>
<feature type="compositionally biased region" description="Polar residues" evidence="10">
    <location>
        <begin position="11"/>
        <end position="20"/>
    </location>
</feature>
<dbReference type="VEuPathDB" id="FungiDB:ASPZODRAFT_1047396"/>
<dbReference type="GO" id="GO:0051176">
    <property type="term" value="P:positive regulation of sulfur metabolic process"/>
    <property type="evidence" value="ECO:0007669"/>
    <property type="project" value="UniProtKB-ARBA"/>
</dbReference>
<dbReference type="GO" id="GO:0005634">
    <property type="term" value="C:nucleus"/>
    <property type="evidence" value="ECO:0007669"/>
    <property type="project" value="UniProtKB-SubCell"/>
</dbReference>
<evidence type="ECO:0000256" key="7">
    <source>
        <dbReference type="ARBA" id="ARBA00038005"/>
    </source>
</evidence>
<evidence type="ECO:0000313" key="13">
    <source>
        <dbReference type="Proteomes" id="UP000184188"/>
    </source>
</evidence>